<comment type="catalytic activity">
    <reaction evidence="15">
        <text>L-lysine + NADPH + O2 = N(6)-hydroxy-L-lysine + NADP(+) + H2O</text>
        <dbReference type="Rhea" id="RHEA:23228"/>
        <dbReference type="ChEBI" id="CHEBI:15377"/>
        <dbReference type="ChEBI" id="CHEBI:15379"/>
        <dbReference type="ChEBI" id="CHEBI:32551"/>
        <dbReference type="ChEBI" id="CHEBI:57783"/>
        <dbReference type="ChEBI" id="CHEBI:57820"/>
        <dbReference type="ChEBI" id="CHEBI:58349"/>
        <dbReference type="EC" id="1.14.13.59"/>
    </reaction>
</comment>
<keyword evidence="9" id="KW-0560">Oxidoreductase</keyword>
<name>A0A401QRP1_STRNR</name>
<evidence type="ECO:0000256" key="2">
    <source>
        <dbReference type="ARBA" id="ARBA00004924"/>
    </source>
</evidence>
<evidence type="ECO:0000256" key="10">
    <source>
        <dbReference type="ARBA" id="ARBA00023033"/>
    </source>
</evidence>
<protein>
    <recommendedName>
        <fullName evidence="5">L-lysine N6-monooxygenase MbtG</fullName>
        <ecNumber evidence="4">1.14.13.59</ecNumber>
    </recommendedName>
    <alternativeName>
        <fullName evidence="14">Lysine 6-N-hydroxylase</fullName>
    </alternativeName>
    <alternativeName>
        <fullName evidence="13">Lysine N6-hydroxylase</fullName>
    </alternativeName>
    <alternativeName>
        <fullName evidence="11">Lysine-N-oxygenase</fullName>
    </alternativeName>
    <alternativeName>
        <fullName evidence="12">Mycobactin synthase protein G</fullName>
    </alternativeName>
</protein>
<keyword evidence="10 16" id="KW-0503">Monooxygenase</keyword>
<comment type="similarity">
    <text evidence="3">Belongs to the lysine N(6)-hydroxylase/L-ornithine N(5)-oxygenase family.</text>
</comment>
<dbReference type="Pfam" id="PF13434">
    <property type="entry name" value="Lys_Orn_oxgnase"/>
    <property type="match status" value="1"/>
</dbReference>
<comment type="cofactor">
    <cofactor evidence="1">
        <name>FAD</name>
        <dbReference type="ChEBI" id="CHEBI:57692"/>
    </cofactor>
</comment>
<dbReference type="PRINTS" id="PR00368">
    <property type="entry name" value="FADPNR"/>
</dbReference>
<accession>A0A401QRP1</accession>
<evidence type="ECO:0000256" key="9">
    <source>
        <dbReference type="ARBA" id="ARBA00023002"/>
    </source>
</evidence>
<evidence type="ECO:0000256" key="14">
    <source>
        <dbReference type="ARBA" id="ARBA00032738"/>
    </source>
</evidence>
<dbReference type="Gene3D" id="3.50.50.60">
    <property type="entry name" value="FAD/NAD(P)-binding domain"/>
    <property type="match status" value="1"/>
</dbReference>
<organism evidence="16 17">
    <name type="scientific">Streptomyces noursei</name>
    <name type="common">Streptomyces albulus</name>
    <dbReference type="NCBI Taxonomy" id="1971"/>
    <lineage>
        <taxon>Bacteria</taxon>
        <taxon>Bacillati</taxon>
        <taxon>Actinomycetota</taxon>
        <taxon>Actinomycetes</taxon>
        <taxon>Kitasatosporales</taxon>
        <taxon>Streptomycetaceae</taxon>
        <taxon>Streptomyces</taxon>
    </lineage>
</organism>
<evidence type="ECO:0000313" key="16">
    <source>
        <dbReference type="EMBL" id="GCB88087.1"/>
    </source>
</evidence>
<evidence type="ECO:0000256" key="11">
    <source>
        <dbReference type="ARBA" id="ARBA00029939"/>
    </source>
</evidence>
<evidence type="ECO:0000256" key="7">
    <source>
        <dbReference type="ARBA" id="ARBA00022827"/>
    </source>
</evidence>
<dbReference type="AlphaFoldDB" id="A0A401QRP1"/>
<comment type="pathway">
    <text evidence="2">Siderophore biosynthesis.</text>
</comment>
<dbReference type="PANTHER" id="PTHR42802">
    <property type="entry name" value="MONOOXYGENASE"/>
    <property type="match status" value="1"/>
</dbReference>
<keyword evidence="8" id="KW-0521">NADP</keyword>
<dbReference type="InterPro" id="IPR036188">
    <property type="entry name" value="FAD/NAD-bd_sf"/>
</dbReference>
<evidence type="ECO:0000256" key="4">
    <source>
        <dbReference type="ARBA" id="ARBA00013076"/>
    </source>
</evidence>
<gene>
    <name evidence="16" type="ORF">SALB_00756</name>
</gene>
<dbReference type="SUPFAM" id="SSF51905">
    <property type="entry name" value="FAD/NAD(P)-binding domain"/>
    <property type="match status" value="2"/>
</dbReference>
<evidence type="ECO:0000256" key="15">
    <source>
        <dbReference type="ARBA" id="ARBA00048407"/>
    </source>
</evidence>
<dbReference type="InterPro" id="IPR025700">
    <property type="entry name" value="Lys/Orn_oxygenase"/>
</dbReference>
<dbReference type="Proteomes" id="UP000288351">
    <property type="component" value="Unassembled WGS sequence"/>
</dbReference>
<reference evidence="16 17" key="1">
    <citation type="journal article" date="2019" name="Microbiol. Resour. Announc.">
        <title>Draft Genome Sequence of the Most Traditional epsilon-Poly-l-Lysine Producer, Streptomyces albulus NBRC14147.</title>
        <authorList>
            <person name="Yamanaka K."/>
            <person name="Hamano Y."/>
        </authorList>
    </citation>
    <scope>NUCLEOTIDE SEQUENCE [LARGE SCALE GENOMIC DNA]</scope>
    <source>
        <strain evidence="16 17">NBRC 14147</strain>
    </source>
</reference>
<dbReference type="GO" id="GO:0047091">
    <property type="term" value="F:L-lysine 6-monooxygenase (NADPH) activity"/>
    <property type="evidence" value="ECO:0007669"/>
    <property type="project" value="UniProtKB-EC"/>
</dbReference>
<evidence type="ECO:0000256" key="5">
    <source>
        <dbReference type="ARBA" id="ARBA00016406"/>
    </source>
</evidence>
<evidence type="ECO:0000256" key="8">
    <source>
        <dbReference type="ARBA" id="ARBA00022857"/>
    </source>
</evidence>
<evidence type="ECO:0000256" key="6">
    <source>
        <dbReference type="ARBA" id="ARBA00022630"/>
    </source>
</evidence>
<evidence type="ECO:0000256" key="12">
    <source>
        <dbReference type="ARBA" id="ARBA00031158"/>
    </source>
</evidence>
<evidence type="ECO:0000256" key="1">
    <source>
        <dbReference type="ARBA" id="ARBA00001974"/>
    </source>
</evidence>
<evidence type="ECO:0000256" key="13">
    <source>
        <dbReference type="ARBA" id="ARBA00032493"/>
    </source>
</evidence>
<evidence type="ECO:0000256" key="3">
    <source>
        <dbReference type="ARBA" id="ARBA00007588"/>
    </source>
</evidence>
<proteinExistence type="inferred from homology"/>
<comment type="caution">
    <text evidence="16">The sequence shown here is derived from an EMBL/GenBank/DDBJ whole genome shotgun (WGS) entry which is preliminary data.</text>
</comment>
<sequence length="439" mass="48438">MTGPEVYDIVGVGFGPANLALAVALTERGSSTPLRALFLDRNESFSWHPGMLIHDATMQVNFLKDLITLRNPASDFSFLSYLKARGRLVDFINHKTFFPTRVEFHDYLEWAAGRVGDVVEYGTEVVDVRPVERDGEVVYFDVVGHQQVGGVSQAVVCRARNVVVAPGLVPRLPGEASQSERVWHSSELLHRVGDLPTDKRMQFVVVGAGQSAAEVVGYLHARYECADVHAVHSRYGYSPADDTPFANRVFDPAAVEHFFHAPPSVKDKFFEYHANTNYSVVDVELIEDLYARVYRESVTERRRLHIHGMSELTEVADGPEGLRVSVRFLPDGTTTVLEPDHVVYATGYKPADVNRVIGVVAELCKRDSSGNLRLLHDYRVDMASHVRCGIYLQGGTEHSHGITSSLLSNLADRAAEILDSVLAHGGQLSADAAAWEVAS</sequence>
<keyword evidence="7" id="KW-0274">FAD</keyword>
<dbReference type="EMBL" id="BHXC01000006">
    <property type="protein sequence ID" value="GCB88087.1"/>
    <property type="molecule type" value="Genomic_DNA"/>
</dbReference>
<dbReference type="PANTHER" id="PTHR42802:SF1">
    <property type="entry name" value="L-ORNITHINE N(5)-MONOOXYGENASE"/>
    <property type="match status" value="1"/>
</dbReference>
<evidence type="ECO:0000313" key="17">
    <source>
        <dbReference type="Proteomes" id="UP000288351"/>
    </source>
</evidence>
<dbReference type="EC" id="1.14.13.59" evidence="4"/>
<keyword evidence="6" id="KW-0285">Flavoprotein</keyword>